<reference evidence="1" key="1">
    <citation type="submission" date="2012-05" db="EMBL/GenBank/DDBJ databases">
        <authorList>
            <person name="Krishnakumar V."/>
            <person name="Cheung F."/>
            <person name="Xiao Y."/>
            <person name="Chan A."/>
            <person name="Moskal W.A."/>
            <person name="Town C.D."/>
        </authorList>
    </citation>
    <scope>NUCLEOTIDE SEQUENCE</scope>
</reference>
<proteinExistence type="evidence at transcript level"/>
<name>I3SN44_LOTJA</name>
<dbReference type="EMBL" id="BT141892">
    <property type="protein sequence ID" value="AFK41686.1"/>
    <property type="molecule type" value="mRNA"/>
</dbReference>
<sequence>MLLPMVKGRKAIRKFINVCFTEEGSVSIISICSRVQWSTCGTIWWCFSQLI</sequence>
<dbReference type="AlphaFoldDB" id="I3SN44"/>
<protein>
    <submittedName>
        <fullName evidence="1">Uncharacterized protein</fullName>
    </submittedName>
</protein>
<organism evidence="1">
    <name type="scientific">Lotus japonicus</name>
    <name type="common">Lotus corniculatus var. japonicus</name>
    <dbReference type="NCBI Taxonomy" id="34305"/>
    <lineage>
        <taxon>Eukaryota</taxon>
        <taxon>Viridiplantae</taxon>
        <taxon>Streptophyta</taxon>
        <taxon>Embryophyta</taxon>
        <taxon>Tracheophyta</taxon>
        <taxon>Spermatophyta</taxon>
        <taxon>Magnoliopsida</taxon>
        <taxon>eudicotyledons</taxon>
        <taxon>Gunneridae</taxon>
        <taxon>Pentapetalae</taxon>
        <taxon>rosids</taxon>
        <taxon>fabids</taxon>
        <taxon>Fabales</taxon>
        <taxon>Fabaceae</taxon>
        <taxon>Papilionoideae</taxon>
        <taxon>50 kb inversion clade</taxon>
        <taxon>NPAAA clade</taxon>
        <taxon>Hologalegina</taxon>
        <taxon>robinioid clade</taxon>
        <taxon>Loteae</taxon>
        <taxon>Lotus</taxon>
    </lineage>
</organism>
<accession>I3SN44</accession>
<evidence type="ECO:0000313" key="1">
    <source>
        <dbReference type="EMBL" id="AFK41686.1"/>
    </source>
</evidence>